<accession>A0ABQ5JG61</accession>
<protein>
    <recommendedName>
        <fullName evidence="4">DUF2178 domain-containing protein</fullName>
    </recommendedName>
</protein>
<dbReference type="Proteomes" id="UP001055149">
    <property type="component" value="Unassembled WGS sequence"/>
</dbReference>
<sequence length="133" mass="15486">MNVLWQAGLLLTVVFVVEKWYAWALIIILLSVAIIFFETTFMSKKYHVTPTKASDVLYFAKDERDQQIALKVHSAILATLTNLIMLAFILLIFSLITHFSLTTKIFWSIGWLSLAFFIPNIQYYILWNKYDAD</sequence>
<feature type="transmembrane region" description="Helical" evidence="1">
    <location>
        <begin position="20"/>
        <end position="37"/>
    </location>
</feature>
<keyword evidence="1" id="KW-0472">Membrane</keyword>
<organism evidence="2 3">
    <name type="scientific">Ligilactobacillus pabuli</name>
    <dbReference type="NCBI Taxonomy" id="2886039"/>
    <lineage>
        <taxon>Bacteria</taxon>
        <taxon>Bacillati</taxon>
        <taxon>Bacillota</taxon>
        <taxon>Bacilli</taxon>
        <taxon>Lactobacillales</taxon>
        <taxon>Lactobacillaceae</taxon>
        <taxon>Ligilactobacillus</taxon>
    </lineage>
</organism>
<evidence type="ECO:0000313" key="3">
    <source>
        <dbReference type="Proteomes" id="UP001055149"/>
    </source>
</evidence>
<keyword evidence="1" id="KW-0812">Transmembrane</keyword>
<feature type="transmembrane region" description="Helical" evidence="1">
    <location>
        <begin position="105"/>
        <end position="126"/>
    </location>
</feature>
<name>A0ABQ5JG61_9LACO</name>
<dbReference type="EMBL" id="BQXH01000005">
    <property type="protein sequence ID" value="GKS81054.1"/>
    <property type="molecule type" value="Genomic_DNA"/>
</dbReference>
<comment type="caution">
    <text evidence="2">The sequence shown here is derived from an EMBL/GenBank/DDBJ whole genome shotgun (WGS) entry which is preliminary data.</text>
</comment>
<gene>
    <name evidence="2" type="ORF">LPAF129_07390</name>
</gene>
<evidence type="ECO:0000256" key="1">
    <source>
        <dbReference type="SAM" id="Phobius"/>
    </source>
</evidence>
<feature type="transmembrane region" description="Helical" evidence="1">
    <location>
        <begin position="74"/>
        <end position="99"/>
    </location>
</feature>
<evidence type="ECO:0000313" key="2">
    <source>
        <dbReference type="EMBL" id="GKS81054.1"/>
    </source>
</evidence>
<keyword evidence="1" id="KW-1133">Transmembrane helix</keyword>
<keyword evidence="3" id="KW-1185">Reference proteome</keyword>
<evidence type="ECO:0008006" key="4">
    <source>
        <dbReference type="Google" id="ProtNLM"/>
    </source>
</evidence>
<proteinExistence type="predicted"/>
<reference evidence="2" key="1">
    <citation type="journal article" date="2022" name="Int. J. Syst. Evol. Microbiol.">
        <title>A novel species of lactic acid bacteria, Ligilactobacillus pabuli sp. nov., isolated from alfalfa silage.</title>
        <authorList>
            <person name="Tohno M."/>
            <person name="Tanizawa Y."/>
            <person name="Sawada H."/>
            <person name="Sakamoto M."/>
            <person name="Ohkuma M."/>
            <person name="Kobayashi H."/>
        </authorList>
    </citation>
    <scope>NUCLEOTIDE SEQUENCE</scope>
    <source>
        <strain evidence="2">AF129</strain>
    </source>
</reference>
<dbReference type="RefSeq" id="WP_244054822.1">
    <property type="nucleotide sequence ID" value="NZ_BQXH01000005.1"/>
</dbReference>